<evidence type="ECO:0000313" key="2">
    <source>
        <dbReference type="EMBL" id="TVS26346.1"/>
    </source>
</evidence>
<feature type="transmembrane region" description="Helical" evidence="1">
    <location>
        <begin position="70"/>
        <end position="87"/>
    </location>
</feature>
<proteinExistence type="predicted"/>
<keyword evidence="1" id="KW-1133">Transmembrane helix</keyword>
<name>A0A6C1TUL7_9CORY</name>
<evidence type="ECO:0000256" key="1">
    <source>
        <dbReference type="SAM" id="Phobius"/>
    </source>
</evidence>
<sequence>MPDSPRPLPGAQPRANPAARWLALLIGVALLAVAGVTGRDIWYRWALNDPSNSWVAEAFRCVATQPADPLAVAAGVIVALLGVWLLVKALSPRVRTHTRVASPASIWVRPVDVARKSTHVARQQAPGSAISSRSTRKKLTVSVEDDGSAQALQQRVTTALENEFAPLHVRPRIAVALRPQQDAGQEDQQ</sequence>
<dbReference type="RefSeq" id="WP_136653344.1">
    <property type="nucleotide sequence ID" value="NZ_JALXKV010000010.1"/>
</dbReference>
<dbReference type="AlphaFoldDB" id="A0A6C1TUL7"/>
<evidence type="ECO:0000313" key="3">
    <source>
        <dbReference type="Proteomes" id="UP000336646"/>
    </source>
</evidence>
<dbReference type="OrthoDB" id="5197468at2"/>
<protein>
    <recommendedName>
        <fullName evidence="4">Alkaline shock response membrane anchor protein AmaP</fullName>
    </recommendedName>
</protein>
<gene>
    <name evidence="2" type="ORF">EKI59_10750</name>
</gene>
<organism evidence="2 3">
    <name type="scientific">Corynebacterium sanguinis</name>
    <dbReference type="NCBI Taxonomy" id="2594913"/>
    <lineage>
        <taxon>Bacteria</taxon>
        <taxon>Bacillati</taxon>
        <taxon>Actinomycetota</taxon>
        <taxon>Actinomycetes</taxon>
        <taxon>Mycobacteriales</taxon>
        <taxon>Corynebacteriaceae</taxon>
        <taxon>Corynebacterium</taxon>
    </lineage>
</organism>
<comment type="caution">
    <text evidence="2">The sequence shown here is derived from an EMBL/GenBank/DDBJ whole genome shotgun (WGS) entry which is preliminary data.</text>
</comment>
<evidence type="ECO:0008006" key="4">
    <source>
        <dbReference type="Google" id="ProtNLM"/>
    </source>
</evidence>
<dbReference type="Proteomes" id="UP000336646">
    <property type="component" value="Unassembled WGS sequence"/>
</dbReference>
<dbReference type="EMBL" id="RXIR01000031">
    <property type="protein sequence ID" value="TVS26346.1"/>
    <property type="molecule type" value="Genomic_DNA"/>
</dbReference>
<reference evidence="2 3" key="1">
    <citation type="submission" date="2018-12" db="EMBL/GenBank/DDBJ databases">
        <title>Corynebacterium sanguinis sp. nov., a clinically-associated and environmental corynebacterium.</title>
        <authorList>
            <person name="Gonzales-Siles L."/>
            <person name="Jaen-Luchoro D."/>
            <person name="Cardew S."/>
            <person name="Inganas E."/>
            <person name="Ohlen M."/>
            <person name="Jensie-Markopolous S."/>
            <person name="Pinyeiro-Iglesias B."/>
            <person name="Molin K."/>
            <person name="Skovbjerg S."/>
            <person name="Svensson-Stadler L."/>
            <person name="Funke G."/>
            <person name="Moore E.R.B."/>
        </authorList>
    </citation>
    <scope>NUCLEOTIDE SEQUENCE [LARGE SCALE GENOMIC DNA]</scope>
    <source>
        <strain evidence="2 3">58734</strain>
    </source>
</reference>
<keyword evidence="1" id="KW-0812">Transmembrane</keyword>
<feature type="transmembrane region" description="Helical" evidence="1">
    <location>
        <begin position="21"/>
        <end position="42"/>
    </location>
</feature>
<accession>A0A6C1TUL7</accession>
<keyword evidence="1" id="KW-0472">Membrane</keyword>